<gene>
    <name evidence="2" type="ORF">GCM10010246_64330</name>
</gene>
<name>A0ABP5TXN3_9ACTN</name>
<dbReference type="EMBL" id="BAAASD010000037">
    <property type="protein sequence ID" value="GAA2363783.1"/>
    <property type="molecule type" value="Genomic_DNA"/>
</dbReference>
<proteinExistence type="predicted"/>
<sequence>MVSRANMPRTLPHALRAASAPVAARAAVVVVVVVVVAAHGVPPRARRRVSHLVGRGLDGGGDPVTLLA</sequence>
<evidence type="ECO:0008006" key="4">
    <source>
        <dbReference type="Google" id="ProtNLM"/>
    </source>
</evidence>
<evidence type="ECO:0000313" key="3">
    <source>
        <dbReference type="Proteomes" id="UP001500253"/>
    </source>
</evidence>
<keyword evidence="1" id="KW-1133">Transmembrane helix</keyword>
<evidence type="ECO:0000313" key="2">
    <source>
        <dbReference type="EMBL" id="GAA2363783.1"/>
    </source>
</evidence>
<protein>
    <recommendedName>
        <fullName evidence="4">Secreted protein</fullName>
    </recommendedName>
</protein>
<reference evidence="3" key="1">
    <citation type="journal article" date="2019" name="Int. J. Syst. Evol. Microbiol.">
        <title>The Global Catalogue of Microorganisms (GCM) 10K type strain sequencing project: providing services to taxonomists for standard genome sequencing and annotation.</title>
        <authorList>
            <consortium name="The Broad Institute Genomics Platform"/>
            <consortium name="The Broad Institute Genome Sequencing Center for Infectious Disease"/>
            <person name="Wu L."/>
            <person name="Ma J."/>
        </authorList>
    </citation>
    <scope>NUCLEOTIDE SEQUENCE [LARGE SCALE GENOMIC DNA]</scope>
    <source>
        <strain evidence="3">JCM 4316</strain>
    </source>
</reference>
<keyword evidence="3" id="KW-1185">Reference proteome</keyword>
<feature type="transmembrane region" description="Helical" evidence="1">
    <location>
        <begin position="20"/>
        <end position="41"/>
    </location>
</feature>
<organism evidence="2 3">
    <name type="scientific">Streptomyces cuspidosporus</name>
    <dbReference type="NCBI Taxonomy" id="66882"/>
    <lineage>
        <taxon>Bacteria</taxon>
        <taxon>Bacillati</taxon>
        <taxon>Actinomycetota</taxon>
        <taxon>Actinomycetes</taxon>
        <taxon>Kitasatosporales</taxon>
        <taxon>Streptomycetaceae</taxon>
        <taxon>Streptomyces</taxon>
    </lineage>
</organism>
<dbReference type="Proteomes" id="UP001500253">
    <property type="component" value="Unassembled WGS sequence"/>
</dbReference>
<accession>A0ABP5TXN3</accession>
<keyword evidence="1" id="KW-0812">Transmembrane</keyword>
<keyword evidence="1" id="KW-0472">Membrane</keyword>
<comment type="caution">
    <text evidence="2">The sequence shown here is derived from an EMBL/GenBank/DDBJ whole genome shotgun (WGS) entry which is preliminary data.</text>
</comment>
<evidence type="ECO:0000256" key="1">
    <source>
        <dbReference type="SAM" id="Phobius"/>
    </source>
</evidence>